<dbReference type="PANTHER" id="PTHR23342">
    <property type="entry name" value="N-ACETYLGLUTAMATE SYNTHASE"/>
    <property type="match status" value="1"/>
</dbReference>
<dbReference type="GO" id="GO:0003991">
    <property type="term" value="F:acetylglutamate kinase activity"/>
    <property type="evidence" value="ECO:0007669"/>
    <property type="project" value="TreeGrafter"/>
</dbReference>
<reference evidence="3" key="1">
    <citation type="journal article" date="2015" name="Nature">
        <title>Complex archaea that bridge the gap between prokaryotes and eukaryotes.</title>
        <authorList>
            <person name="Spang A."/>
            <person name="Saw J.H."/>
            <person name="Jorgensen S.L."/>
            <person name="Zaremba-Niedzwiedzka K."/>
            <person name="Martijn J."/>
            <person name="Lind A.E."/>
            <person name="van Eijk R."/>
            <person name="Schleper C."/>
            <person name="Guy L."/>
            <person name="Ettema T.J."/>
        </authorList>
    </citation>
    <scope>NUCLEOTIDE SEQUENCE</scope>
</reference>
<evidence type="ECO:0000313" key="3">
    <source>
        <dbReference type="EMBL" id="KKM20821.1"/>
    </source>
</evidence>
<evidence type="ECO:0000256" key="1">
    <source>
        <dbReference type="ARBA" id="ARBA00022679"/>
    </source>
</evidence>
<dbReference type="EMBL" id="LAZR01013689">
    <property type="protein sequence ID" value="KKM20821.1"/>
    <property type="molecule type" value="Genomic_DNA"/>
</dbReference>
<name>A0A0F9HZC8_9ZZZZ</name>
<accession>A0A0F9HZC8</accession>
<dbReference type="AlphaFoldDB" id="A0A0F9HZC8"/>
<dbReference type="SUPFAM" id="SSF53633">
    <property type="entry name" value="Carbamate kinase-like"/>
    <property type="match status" value="1"/>
</dbReference>
<comment type="caution">
    <text evidence="3">The sequence shown here is derived from an EMBL/GenBank/DDBJ whole genome shotgun (WGS) entry which is preliminary data.</text>
</comment>
<evidence type="ECO:0000259" key="2">
    <source>
        <dbReference type="Pfam" id="PF00696"/>
    </source>
</evidence>
<dbReference type="GO" id="GO:0006526">
    <property type="term" value="P:L-arginine biosynthetic process"/>
    <property type="evidence" value="ECO:0007669"/>
    <property type="project" value="TreeGrafter"/>
</dbReference>
<dbReference type="Pfam" id="PF00696">
    <property type="entry name" value="AA_kinase"/>
    <property type="match status" value="1"/>
</dbReference>
<gene>
    <name evidence="3" type="ORF">LCGC14_1641610</name>
</gene>
<dbReference type="PANTHER" id="PTHR23342:SF0">
    <property type="entry name" value="N-ACETYLGLUTAMATE SYNTHASE, MITOCHONDRIAL"/>
    <property type="match status" value="1"/>
</dbReference>
<organism evidence="3">
    <name type="scientific">marine sediment metagenome</name>
    <dbReference type="NCBI Taxonomy" id="412755"/>
    <lineage>
        <taxon>unclassified sequences</taxon>
        <taxon>metagenomes</taxon>
        <taxon>ecological metagenomes</taxon>
    </lineage>
</organism>
<dbReference type="InterPro" id="IPR001048">
    <property type="entry name" value="Asp/Glu/Uridylate_kinase"/>
</dbReference>
<dbReference type="InterPro" id="IPR036393">
    <property type="entry name" value="AceGlu_kinase-like_sf"/>
</dbReference>
<keyword evidence="1" id="KW-0808">Transferase</keyword>
<feature type="domain" description="Aspartate/glutamate/uridylate kinase" evidence="2">
    <location>
        <begin position="24"/>
        <end position="167"/>
    </location>
</feature>
<protein>
    <recommendedName>
        <fullName evidence="2">Aspartate/glutamate/uridylate kinase domain-containing protein</fullName>
    </recommendedName>
</protein>
<dbReference type="Gene3D" id="3.40.1160.10">
    <property type="entry name" value="Acetylglutamate kinase-like"/>
    <property type="match status" value="1"/>
</dbReference>
<proteinExistence type="predicted"/>
<sequence length="188" mass="20734">MKKLIEKANVLIEALPYIRNFYGKTFVIKLGGAAQKDNALLHTFAEDVSLLNFIGIRPVVVHGGGPKISSMMKRVGLKPSFVHGHRVTDSETMDIVEMVLGLVNKEIVALINSKGGRAVGLSGKDGGLIKAKKKKLKLGLDDEMDKKLVDLGLVGQVTEVNPKYLQPWTRTGSYRSYPPWAWARRARP</sequence>